<dbReference type="InterPro" id="IPR036388">
    <property type="entry name" value="WH-like_DNA-bd_sf"/>
</dbReference>
<evidence type="ECO:0000259" key="1">
    <source>
        <dbReference type="SMART" id="SM00347"/>
    </source>
</evidence>
<dbReference type="RefSeq" id="WP_013655097.1">
    <property type="nucleotide sequence ID" value="NC_015275.1"/>
</dbReference>
<protein>
    <submittedName>
        <fullName evidence="2">Regulatory protein MarR</fullName>
    </submittedName>
</protein>
<dbReference type="GO" id="GO:0003700">
    <property type="term" value="F:DNA-binding transcription factor activity"/>
    <property type="evidence" value="ECO:0007669"/>
    <property type="project" value="InterPro"/>
</dbReference>
<dbReference type="SMART" id="SM00347">
    <property type="entry name" value="HTH_MARR"/>
    <property type="match status" value="1"/>
</dbReference>
<dbReference type="InterPro" id="IPR036390">
    <property type="entry name" value="WH_DNA-bd_sf"/>
</dbReference>
<gene>
    <name evidence="2" type="ordered locus">Clole_0034</name>
</gene>
<dbReference type="eggNOG" id="COG1846">
    <property type="taxonomic scope" value="Bacteria"/>
</dbReference>
<evidence type="ECO:0000313" key="3">
    <source>
        <dbReference type="Proteomes" id="UP000008467"/>
    </source>
</evidence>
<dbReference type="EMBL" id="CP002582">
    <property type="protein sequence ID" value="ADZ81796.1"/>
    <property type="molecule type" value="Genomic_DNA"/>
</dbReference>
<dbReference type="SUPFAM" id="SSF46785">
    <property type="entry name" value="Winged helix' DNA-binding domain"/>
    <property type="match status" value="1"/>
</dbReference>
<sequence>MAKQVAVDIQEIGPSKFIFAVLHVLANKIQGVADRGPGDISLKQWLLVIMILQFEEEPPTLTQVSEALGSSRQNVKQLALKLLDKGLIKMEKDSNDARILRLRVCPKCYEYFRGKLVYQEHFLELLYKDIPEEEIKVTARCLQRLLENIIKMEELVNGGYEI</sequence>
<dbReference type="InterPro" id="IPR039422">
    <property type="entry name" value="MarR/SlyA-like"/>
</dbReference>
<dbReference type="KEGG" id="cle:Clole_0034"/>
<evidence type="ECO:0000313" key="2">
    <source>
        <dbReference type="EMBL" id="ADZ81796.1"/>
    </source>
</evidence>
<proteinExistence type="predicted"/>
<accession>F2JGA1</accession>
<dbReference type="PANTHER" id="PTHR33164:SF58">
    <property type="entry name" value="DNA-BINDING TRANSCRIPTIONAL REPRESSOR SCOC"/>
    <property type="match status" value="1"/>
</dbReference>
<dbReference type="Gene3D" id="1.10.10.10">
    <property type="entry name" value="Winged helix-like DNA-binding domain superfamily/Winged helix DNA-binding domain"/>
    <property type="match status" value="1"/>
</dbReference>
<dbReference type="STRING" id="642492.Clole_0034"/>
<dbReference type="Proteomes" id="UP000008467">
    <property type="component" value="Chromosome"/>
</dbReference>
<organism evidence="2 3">
    <name type="scientific">Cellulosilyticum lentocellum (strain ATCC 49066 / DSM 5427 / NCIMB 11756 / RHM5)</name>
    <name type="common">Clostridium lentocellum</name>
    <dbReference type="NCBI Taxonomy" id="642492"/>
    <lineage>
        <taxon>Bacteria</taxon>
        <taxon>Bacillati</taxon>
        <taxon>Bacillota</taxon>
        <taxon>Clostridia</taxon>
        <taxon>Lachnospirales</taxon>
        <taxon>Cellulosilyticaceae</taxon>
        <taxon>Cellulosilyticum</taxon>
    </lineage>
</organism>
<feature type="domain" description="HTH marR-type" evidence="1">
    <location>
        <begin position="33"/>
        <end position="135"/>
    </location>
</feature>
<dbReference type="GO" id="GO:0006950">
    <property type="term" value="P:response to stress"/>
    <property type="evidence" value="ECO:0007669"/>
    <property type="project" value="TreeGrafter"/>
</dbReference>
<dbReference type="InterPro" id="IPR000835">
    <property type="entry name" value="HTH_MarR-typ"/>
</dbReference>
<dbReference type="HOGENOM" id="CLU_083287_16_0_9"/>
<reference evidence="2 3" key="1">
    <citation type="journal article" date="2011" name="J. Bacteriol.">
        <title>Complete genome sequence of the cellulose-degrading bacterium Cellulosilyticum lentocellum.</title>
        <authorList>
            <consortium name="US DOE Joint Genome Institute"/>
            <person name="Miller D.A."/>
            <person name="Suen G."/>
            <person name="Bruce D."/>
            <person name="Copeland A."/>
            <person name="Cheng J.F."/>
            <person name="Detter C."/>
            <person name="Goodwin L.A."/>
            <person name="Han C.S."/>
            <person name="Hauser L.J."/>
            <person name="Land M.L."/>
            <person name="Lapidus A."/>
            <person name="Lucas S."/>
            <person name="Meincke L."/>
            <person name="Pitluck S."/>
            <person name="Tapia R."/>
            <person name="Teshima H."/>
            <person name="Woyke T."/>
            <person name="Fox B.G."/>
            <person name="Angert E.R."/>
            <person name="Currie C.R."/>
        </authorList>
    </citation>
    <scope>NUCLEOTIDE SEQUENCE [LARGE SCALE GENOMIC DNA]</scope>
    <source>
        <strain evidence="3">ATCC 49066 / DSM 5427 / NCIMB 11756 / RHM5</strain>
    </source>
</reference>
<keyword evidence="3" id="KW-1185">Reference proteome</keyword>
<name>F2JGA1_CELLD</name>
<dbReference type="PANTHER" id="PTHR33164">
    <property type="entry name" value="TRANSCRIPTIONAL REGULATOR, MARR FAMILY"/>
    <property type="match status" value="1"/>
</dbReference>
<dbReference type="AlphaFoldDB" id="F2JGA1"/>